<protein>
    <recommendedName>
        <fullName evidence="6 10">UDP-glucose 4-epimerase</fullName>
        <ecNumber evidence="5 10">5.1.3.2</ecNumber>
    </recommendedName>
</protein>
<keyword evidence="9 10" id="KW-0119">Carbohydrate metabolism</keyword>
<dbReference type="AlphaFoldDB" id="A0A1E5XH93"/>
<evidence type="ECO:0000256" key="10">
    <source>
        <dbReference type="RuleBase" id="RU366046"/>
    </source>
</evidence>
<dbReference type="EMBL" id="LAJE02000407">
    <property type="protein sequence ID" value="OEO27962.1"/>
    <property type="molecule type" value="Genomic_DNA"/>
</dbReference>
<dbReference type="EC" id="5.1.3.2" evidence="5 10"/>
<dbReference type="GO" id="GO:0003978">
    <property type="term" value="F:UDP-glucose 4-epimerase activity"/>
    <property type="evidence" value="ECO:0007669"/>
    <property type="project" value="UniProtKB-UniRule"/>
</dbReference>
<evidence type="ECO:0000259" key="11">
    <source>
        <dbReference type="Pfam" id="PF01370"/>
    </source>
</evidence>
<dbReference type="Pfam" id="PF01370">
    <property type="entry name" value="Epimerase"/>
    <property type="match status" value="1"/>
</dbReference>
<evidence type="ECO:0000256" key="6">
    <source>
        <dbReference type="ARBA" id="ARBA00018569"/>
    </source>
</evidence>
<comment type="subunit">
    <text evidence="10">Homodimer.</text>
</comment>
<evidence type="ECO:0000313" key="12">
    <source>
        <dbReference type="EMBL" id="OEO27962.1"/>
    </source>
</evidence>
<comment type="similarity">
    <text evidence="4 10">Belongs to the NAD(P)-dependent epimerase/dehydratase family.</text>
</comment>
<dbReference type="Gene3D" id="3.40.50.720">
    <property type="entry name" value="NAD(P)-binding Rossmann-like Domain"/>
    <property type="match status" value="1"/>
</dbReference>
<dbReference type="PANTHER" id="PTHR43725">
    <property type="entry name" value="UDP-GLUCOSE 4-EPIMERASE"/>
    <property type="match status" value="1"/>
</dbReference>
<dbReference type="PANTHER" id="PTHR43725:SF53">
    <property type="entry name" value="UDP-ARABINOSE 4-EPIMERASE 1"/>
    <property type="match status" value="1"/>
</dbReference>
<dbReference type="InterPro" id="IPR005886">
    <property type="entry name" value="UDP_G4E"/>
</dbReference>
<evidence type="ECO:0000256" key="9">
    <source>
        <dbReference type="ARBA" id="ARBA00023277"/>
    </source>
</evidence>
<comment type="catalytic activity">
    <reaction evidence="1 10">
        <text>UDP-alpha-D-glucose = UDP-alpha-D-galactose</text>
        <dbReference type="Rhea" id="RHEA:22168"/>
        <dbReference type="ChEBI" id="CHEBI:58885"/>
        <dbReference type="ChEBI" id="CHEBI:66914"/>
        <dbReference type="EC" id="5.1.3.2"/>
    </reaction>
</comment>
<comment type="caution">
    <text evidence="12">The sequence shown here is derived from an EMBL/GenBank/DDBJ whole genome shotgun (WGS) entry which is preliminary data.</text>
</comment>
<organism evidence="12 13">
    <name type="scientific">Devosia insulae DS-56</name>
    <dbReference type="NCBI Taxonomy" id="1116389"/>
    <lineage>
        <taxon>Bacteria</taxon>
        <taxon>Pseudomonadati</taxon>
        <taxon>Pseudomonadota</taxon>
        <taxon>Alphaproteobacteria</taxon>
        <taxon>Hyphomicrobiales</taxon>
        <taxon>Devosiaceae</taxon>
        <taxon>Devosia</taxon>
    </lineage>
</organism>
<comment type="pathway">
    <text evidence="3 10">Carbohydrate metabolism; galactose metabolism.</text>
</comment>
<dbReference type="InterPro" id="IPR036291">
    <property type="entry name" value="NAD(P)-bd_dom_sf"/>
</dbReference>
<keyword evidence="7 10" id="KW-0520">NAD</keyword>
<evidence type="ECO:0000256" key="3">
    <source>
        <dbReference type="ARBA" id="ARBA00004947"/>
    </source>
</evidence>
<dbReference type="NCBIfam" id="TIGR01179">
    <property type="entry name" value="galE"/>
    <property type="match status" value="1"/>
</dbReference>
<comment type="cofactor">
    <cofactor evidence="2 10">
        <name>NAD(+)</name>
        <dbReference type="ChEBI" id="CHEBI:57540"/>
    </cofactor>
</comment>
<dbReference type="InterPro" id="IPR001509">
    <property type="entry name" value="Epimerase_deHydtase"/>
</dbReference>
<accession>A0A1E5XH93</accession>
<dbReference type="CDD" id="cd05247">
    <property type="entry name" value="UDP_G4E_1_SDR_e"/>
    <property type="match status" value="1"/>
</dbReference>
<sequence length="328" mass="35163">MAVLVTGGAGYIGSHMVLRLVDAGQTVVVLDNLTTGFDWAIDHRASFVQGNAGDMELVGKLIAEHGITEIVHFAGSIVVPESVSDPLKYYANNTATSRNLIEAAVRGGVKHFIFSSTAAVYGNAGLEPVAETSQLMPESPYGRSKLMTELMLADVAAAHPLTYGVLRYFNVAGADPKKRSGQSSPTATHLIKVAAQAALGQRPSMGIFGTDFPTPDGTGVRDYIHVSDLVEAHALLLEYLRKGGASVTMNCGYGRGFSVRDVVRTVKQVSGVDFKVIEEPRRAGDPASIVAKADKVRQVLGWKPAHEDLTEIVDAALNWERYLATRNR</sequence>
<keyword evidence="13" id="KW-1185">Reference proteome</keyword>
<dbReference type="UniPathway" id="UPA00214"/>
<evidence type="ECO:0000256" key="7">
    <source>
        <dbReference type="ARBA" id="ARBA00023027"/>
    </source>
</evidence>
<evidence type="ECO:0000256" key="8">
    <source>
        <dbReference type="ARBA" id="ARBA00023235"/>
    </source>
</evidence>
<name>A0A1E5XH93_9HYPH</name>
<evidence type="ECO:0000256" key="5">
    <source>
        <dbReference type="ARBA" id="ARBA00013189"/>
    </source>
</evidence>
<evidence type="ECO:0000256" key="2">
    <source>
        <dbReference type="ARBA" id="ARBA00001911"/>
    </source>
</evidence>
<evidence type="ECO:0000313" key="13">
    <source>
        <dbReference type="Proteomes" id="UP000095463"/>
    </source>
</evidence>
<gene>
    <name evidence="12" type="ORF">VW23_007100</name>
</gene>
<evidence type="ECO:0000256" key="4">
    <source>
        <dbReference type="ARBA" id="ARBA00007637"/>
    </source>
</evidence>
<keyword evidence="8 10" id="KW-0413">Isomerase</keyword>
<dbReference type="RefSeq" id="WP_069912731.1">
    <property type="nucleotide sequence ID" value="NZ_LAJE02000407.1"/>
</dbReference>
<dbReference type="SUPFAM" id="SSF51735">
    <property type="entry name" value="NAD(P)-binding Rossmann-fold domains"/>
    <property type="match status" value="1"/>
</dbReference>
<dbReference type="Proteomes" id="UP000095463">
    <property type="component" value="Unassembled WGS sequence"/>
</dbReference>
<evidence type="ECO:0000256" key="1">
    <source>
        <dbReference type="ARBA" id="ARBA00000083"/>
    </source>
</evidence>
<dbReference type="OrthoDB" id="9801785at2"/>
<reference evidence="12 13" key="1">
    <citation type="journal article" date="2015" name="Genome Announc.">
        <title>Genome Assemblies of Three Soil-Associated Devosia species: D. insulae, D. limi, and D. soli.</title>
        <authorList>
            <person name="Hassan Y.I."/>
            <person name="Lepp D."/>
            <person name="Zhou T."/>
        </authorList>
    </citation>
    <scope>NUCLEOTIDE SEQUENCE [LARGE SCALE GENOMIC DNA]</scope>
    <source>
        <strain evidence="12 13">DS-56</strain>
    </source>
</reference>
<proteinExistence type="inferred from homology"/>
<feature type="domain" description="NAD-dependent epimerase/dehydratase" evidence="11">
    <location>
        <begin position="3"/>
        <end position="252"/>
    </location>
</feature>
<dbReference type="GO" id="GO:0033499">
    <property type="term" value="P:galactose catabolic process via UDP-galactose, Leloir pathway"/>
    <property type="evidence" value="ECO:0007669"/>
    <property type="project" value="TreeGrafter"/>
</dbReference>
<dbReference type="Gene3D" id="3.90.25.10">
    <property type="entry name" value="UDP-galactose 4-epimerase, domain 1"/>
    <property type="match status" value="1"/>
</dbReference>